<name>A0AAD8XNI4_GLOAC</name>
<evidence type="ECO:0000313" key="2">
    <source>
        <dbReference type="EMBL" id="KAK1730557.1"/>
    </source>
</evidence>
<reference evidence="2" key="1">
    <citation type="submission" date="2021-12" db="EMBL/GenBank/DDBJ databases">
        <title>Comparative genomics, transcriptomics and evolutionary studies reveal genomic signatures of adaptation to plant cell wall in hemibiotrophic fungi.</title>
        <authorList>
            <consortium name="DOE Joint Genome Institute"/>
            <person name="Baroncelli R."/>
            <person name="Diaz J.F."/>
            <person name="Benocci T."/>
            <person name="Peng M."/>
            <person name="Battaglia E."/>
            <person name="Haridas S."/>
            <person name="Andreopoulos W."/>
            <person name="Labutti K."/>
            <person name="Pangilinan J."/>
            <person name="Floch G.L."/>
            <person name="Makela M.R."/>
            <person name="Henrissat B."/>
            <person name="Grigoriev I.V."/>
            <person name="Crouch J.A."/>
            <person name="De Vries R.P."/>
            <person name="Sukno S.A."/>
            <person name="Thon M.R."/>
        </authorList>
    </citation>
    <scope>NUCLEOTIDE SEQUENCE</scope>
    <source>
        <strain evidence="2">CBS 112980</strain>
    </source>
</reference>
<dbReference type="GeneID" id="85391009"/>
<sequence>MSSIHHSPVCHYSLMSCARITPYTSIERASKKGASGQHMQHDTPSSFFTPPPSLPVTAASHAVPILLDNPTQYLILGLGWAGNTEDNHNYDGKGGGVRKWAFFSFFFFLSLRWGRQRASRETSYVPRTERQSGRRRDSEKKRCVPQKRPARSQGGRGPRRPWACSRPASLFLPSGADALPPLPEVWFLAKTFSGDTPFPFPFHSQ</sequence>
<keyword evidence="3" id="KW-1185">Reference proteome</keyword>
<comment type="caution">
    <text evidence="2">The sequence shown here is derived from an EMBL/GenBank/DDBJ whole genome shotgun (WGS) entry which is preliminary data.</text>
</comment>
<dbReference type="RefSeq" id="XP_060370612.1">
    <property type="nucleotide sequence ID" value="XM_060507110.1"/>
</dbReference>
<dbReference type="AlphaFoldDB" id="A0AAD8XNI4"/>
<dbReference type="EMBL" id="JAHMHS010000006">
    <property type="protein sequence ID" value="KAK1730557.1"/>
    <property type="molecule type" value="Genomic_DNA"/>
</dbReference>
<proteinExistence type="predicted"/>
<evidence type="ECO:0000313" key="3">
    <source>
        <dbReference type="Proteomes" id="UP001244207"/>
    </source>
</evidence>
<feature type="compositionally biased region" description="Basic and acidic residues" evidence="1">
    <location>
        <begin position="127"/>
        <end position="142"/>
    </location>
</feature>
<organism evidence="2 3">
    <name type="scientific">Glomerella acutata</name>
    <name type="common">Colletotrichum acutatum</name>
    <dbReference type="NCBI Taxonomy" id="27357"/>
    <lineage>
        <taxon>Eukaryota</taxon>
        <taxon>Fungi</taxon>
        <taxon>Dikarya</taxon>
        <taxon>Ascomycota</taxon>
        <taxon>Pezizomycotina</taxon>
        <taxon>Sordariomycetes</taxon>
        <taxon>Hypocreomycetidae</taxon>
        <taxon>Glomerellales</taxon>
        <taxon>Glomerellaceae</taxon>
        <taxon>Colletotrichum</taxon>
        <taxon>Colletotrichum acutatum species complex</taxon>
    </lineage>
</organism>
<gene>
    <name evidence="2" type="ORF">BDZ83DRAFT_601547</name>
</gene>
<protein>
    <submittedName>
        <fullName evidence="2">Uncharacterized protein</fullName>
    </submittedName>
</protein>
<dbReference type="Proteomes" id="UP001244207">
    <property type="component" value="Unassembled WGS sequence"/>
</dbReference>
<accession>A0AAD8XNI4</accession>
<evidence type="ECO:0000256" key="1">
    <source>
        <dbReference type="SAM" id="MobiDB-lite"/>
    </source>
</evidence>
<feature type="region of interest" description="Disordered" evidence="1">
    <location>
        <begin position="120"/>
        <end position="162"/>
    </location>
</feature>